<dbReference type="Proteomes" id="UP000635278">
    <property type="component" value="Unassembled WGS sequence"/>
</dbReference>
<evidence type="ECO:0000256" key="3">
    <source>
        <dbReference type="ARBA" id="ARBA00006576"/>
    </source>
</evidence>
<dbReference type="InterPro" id="IPR002125">
    <property type="entry name" value="CMP_dCMP_dom"/>
</dbReference>
<dbReference type="InterPro" id="IPR050202">
    <property type="entry name" value="Cyt/Deoxycyt_deaminase"/>
</dbReference>
<evidence type="ECO:0000256" key="9">
    <source>
        <dbReference type="ARBA" id="ARBA00032005"/>
    </source>
</evidence>
<keyword evidence="8 12" id="KW-0862">Zinc</keyword>
<dbReference type="InterPro" id="IPR016192">
    <property type="entry name" value="APOBEC/CMP_deaminase_Zn-bd"/>
</dbReference>
<dbReference type="PROSITE" id="PS00903">
    <property type="entry name" value="CYT_DCMP_DEAMINASES_1"/>
    <property type="match status" value="1"/>
</dbReference>
<comment type="similarity">
    <text evidence="3 12">Belongs to the cytidine and deoxycytidylate deaminase family.</text>
</comment>
<gene>
    <name evidence="14" type="ORF">GOB93_03610</name>
</gene>
<evidence type="ECO:0000256" key="2">
    <source>
        <dbReference type="ARBA" id="ARBA00003949"/>
    </source>
</evidence>
<evidence type="ECO:0000256" key="11">
    <source>
        <dbReference type="ARBA" id="ARBA00049558"/>
    </source>
</evidence>
<evidence type="ECO:0000256" key="10">
    <source>
        <dbReference type="ARBA" id="ARBA00049252"/>
    </source>
</evidence>
<dbReference type="EMBL" id="WOTB01000003">
    <property type="protein sequence ID" value="NHN83728.1"/>
    <property type="molecule type" value="Genomic_DNA"/>
</dbReference>
<dbReference type="NCBIfam" id="TIGR01354">
    <property type="entry name" value="cyt_deam_tetra"/>
    <property type="match status" value="1"/>
</dbReference>
<dbReference type="EC" id="3.5.4.5" evidence="4 12"/>
<accession>A0ABX0JLV9</accession>
<proteinExistence type="inferred from homology"/>
<comment type="caution">
    <text evidence="14">The sequence shown here is derived from an EMBL/GenBank/DDBJ whole genome shotgun (WGS) entry which is preliminary data.</text>
</comment>
<dbReference type="InterPro" id="IPR016193">
    <property type="entry name" value="Cytidine_deaminase-like"/>
</dbReference>
<dbReference type="PROSITE" id="PS51747">
    <property type="entry name" value="CYT_DCMP_DEAMINASES_2"/>
    <property type="match status" value="1"/>
</dbReference>
<dbReference type="InterPro" id="IPR006262">
    <property type="entry name" value="Cyt_deam_tetra"/>
</dbReference>
<keyword evidence="15" id="KW-1185">Reference proteome</keyword>
<feature type="domain" description="CMP/dCMP-type deaminase" evidence="13">
    <location>
        <begin position="7"/>
        <end position="134"/>
    </location>
</feature>
<dbReference type="PANTHER" id="PTHR11644">
    <property type="entry name" value="CYTIDINE DEAMINASE"/>
    <property type="match status" value="1"/>
</dbReference>
<dbReference type="PANTHER" id="PTHR11644:SF2">
    <property type="entry name" value="CYTIDINE DEAMINASE"/>
    <property type="match status" value="1"/>
</dbReference>
<dbReference type="SUPFAM" id="SSF53927">
    <property type="entry name" value="Cytidine deaminase-like"/>
    <property type="match status" value="1"/>
</dbReference>
<evidence type="ECO:0000256" key="12">
    <source>
        <dbReference type="RuleBase" id="RU364006"/>
    </source>
</evidence>
<evidence type="ECO:0000256" key="5">
    <source>
        <dbReference type="ARBA" id="ARBA00018266"/>
    </source>
</evidence>
<comment type="cofactor">
    <cofactor evidence="1 12">
        <name>Zn(2+)</name>
        <dbReference type="ChEBI" id="CHEBI:29105"/>
    </cofactor>
</comment>
<evidence type="ECO:0000313" key="14">
    <source>
        <dbReference type="EMBL" id="NHN83728.1"/>
    </source>
</evidence>
<comment type="catalytic activity">
    <reaction evidence="10 12">
        <text>2'-deoxycytidine + H2O + H(+) = 2'-deoxyuridine + NH4(+)</text>
        <dbReference type="Rhea" id="RHEA:13433"/>
        <dbReference type="ChEBI" id="CHEBI:15377"/>
        <dbReference type="ChEBI" id="CHEBI:15378"/>
        <dbReference type="ChEBI" id="CHEBI:15698"/>
        <dbReference type="ChEBI" id="CHEBI:16450"/>
        <dbReference type="ChEBI" id="CHEBI:28938"/>
        <dbReference type="EC" id="3.5.4.5"/>
    </reaction>
</comment>
<keyword evidence="6 12" id="KW-0479">Metal-binding</keyword>
<comment type="function">
    <text evidence="2 12">This enzyme scavenges exogenous and endogenous cytidine and 2'-deoxycytidine for UMP synthesis.</text>
</comment>
<name>A0ABX0JLV9_9PROT</name>
<organism evidence="14 15">
    <name type="scientific">Acetobacter musti</name>
    <dbReference type="NCBI Taxonomy" id="864732"/>
    <lineage>
        <taxon>Bacteria</taxon>
        <taxon>Pseudomonadati</taxon>
        <taxon>Pseudomonadota</taxon>
        <taxon>Alphaproteobacteria</taxon>
        <taxon>Acetobacterales</taxon>
        <taxon>Acetobacteraceae</taxon>
        <taxon>Acetobacter</taxon>
    </lineage>
</organism>
<evidence type="ECO:0000259" key="13">
    <source>
        <dbReference type="PROSITE" id="PS51747"/>
    </source>
</evidence>
<dbReference type="Gene3D" id="3.40.140.10">
    <property type="entry name" value="Cytidine Deaminase, domain 2"/>
    <property type="match status" value="1"/>
</dbReference>
<dbReference type="Pfam" id="PF00383">
    <property type="entry name" value="dCMP_cyt_deam_1"/>
    <property type="match status" value="1"/>
</dbReference>
<evidence type="ECO:0000256" key="6">
    <source>
        <dbReference type="ARBA" id="ARBA00022723"/>
    </source>
</evidence>
<evidence type="ECO:0000256" key="8">
    <source>
        <dbReference type="ARBA" id="ARBA00022833"/>
    </source>
</evidence>
<dbReference type="RefSeq" id="WP_173582157.1">
    <property type="nucleotide sequence ID" value="NZ_WOTB01000003.1"/>
</dbReference>
<reference evidence="14 15" key="1">
    <citation type="journal article" date="2020" name="Int. J. Syst. Evol. Microbiol.">
        <title>Novel acetic acid bacteria from cider fermentations: Acetobacter conturbans sp. nov. and Acetobacter fallax sp. nov.</title>
        <authorList>
            <person name="Sombolestani A.S."/>
            <person name="Cleenwerck I."/>
            <person name="Cnockaert M."/>
            <person name="Borremans W."/>
            <person name="Wieme A.D."/>
            <person name="De Vuyst L."/>
            <person name="Vandamme P."/>
        </authorList>
    </citation>
    <scope>NUCLEOTIDE SEQUENCE [LARGE SCALE GENOMIC DNA]</scope>
    <source>
        <strain evidence="14 15">LMG 30640</strain>
    </source>
</reference>
<sequence length="144" mass="14914">MNTAPGTVPHELIAAATSIREKAYAPYSHFKVGAAMFCDDGHIYSGCNVENAAYPEGICAEGGAISAMVAAGGRRIIEAVVCGAAEPCPPCGGCRQKLREFAAPETKVHMVDPAGKILLTRTLAELLPDSFGPDNLGVSVGTPR</sequence>
<comment type="catalytic activity">
    <reaction evidence="11 12">
        <text>cytidine + H2O + H(+) = uridine + NH4(+)</text>
        <dbReference type="Rhea" id="RHEA:16069"/>
        <dbReference type="ChEBI" id="CHEBI:15377"/>
        <dbReference type="ChEBI" id="CHEBI:15378"/>
        <dbReference type="ChEBI" id="CHEBI:16704"/>
        <dbReference type="ChEBI" id="CHEBI:17562"/>
        <dbReference type="ChEBI" id="CHEBI:28938"/>
        <dbReference type="EC" id="3.5.4.5"/>
    </reaction>
</comment>
<evidence type="ECO:0000256" key="4">
    <source>
        <dbReference type="ARBA" id="ARBA00012783"/>
    </source>
</evidence>
<evidence type="ECO:0000313" key="15">
    <source>
        <dbReference type="Proteomes" id="UP000635278"/>
    </source>
</evidence>
<evidence type="ECO:0000256" key="1">
    <source>
        <dbReference type="ARBA" id="ARBA00001947"/>
    </source>
</evidence>
<evidence type="ECO:0000256" key="7">
    <source>
        <dbReference type="ARBA" id="ARBA00022801"/>
    </source>
</evidence>
<dbReference type="CDD" id="cd01283">
    <property type="entry name" value="cytidine_deaminase"/>
    <property type="match status" value="1"/>
</dbReference>
<keyword evidence="7 12" id="KW-0378">Hydrolase</keyword>
<protein>
    <recommendedName>
        <fullName evidence="5 12">Cytidine deaminase</fullName>
        <ecNumber evidence="4 12">3.5.4.5</ecNumber>
    </recommendedName>
    <alternativeName>
        <fullName evidence="9 12">Cytidine aminohydrolase</fullName>
    </alternativeName>
</protein>
<dbReference type="GO" id="GO:0004126">
    <property type="term" value="F:cytidine deaminase activity"/>
    <property type="evidence" value="ECO:0007669"/>
    <property type="project" value="UniProtKB-EC"/>
</dbReference>
<dbReference type="NCBIfam" id="NF004064">
    <property type="entry name" value="PRK05578.1"/>
    <property type="match status" value="1"/>
</dbReference>